<evidence type="ECO:0000256" key="14">
    <source>
        <dbReference type="ARBA" id="ARBA00023136"/>
    </source>
</evidence>
<evidence type="ECO:0000256" key="13">
    <source>
        <dbReference type="ARBA" id="ARBA00023065"/>
    </source>
</evidence>
<evidence type="ECO:0000313" key="15">
    <source>
        <dbReference type="EMBL" id="BBU85593.1"/>
    </source>
</evidence>
<evidence type="ECO:0000256" key="9">
    <source>
        <dbReference type="ARBA" id="ARBA00022842"/>
    </source>
</evidence>
<evidence type="ECO:0000256" key="8">
    <source>
        <dbReference type="ARBA" id="ARBA00022840"/>
    </source>
</evidence>
<dbReference type="InterPro" id="IPR023299">
    <property type="entry name" value="ATPase_P-typ_cyto_dom_N"/>
</dbReference>
<evidence type="ECO:0000256" key="3">
    <source>
        <dbReference type="ARBA" id="ARBA00022538"/>
    </source>
</evidence>
<dbReference type="GO" id="GO:0046872">
    <property type="term" value="F:metal ion binding"/>
    <property type="evidence" value="ECO:0007669"/>
    <property type="project" value="UniProtKB-KW"/>
</dbReference>
<dbReference type="SUPFAM" id="SSF81660">
    <property type="entry name" value="Metal cation-transporting ATPase, ATP-binding domain N"/>
    <property type="match status" value="1"/>
</dbReference>
<reference evidence="15 16" key="1">
    <citation type="submission" date="2020-01" db="EMBL/GenBank/DDBJ databases">
        <title>Dynamics of blaIMP-6 dissemination in carbapenem resistant Enterobacteriacea isolated from regional surveillance in Osaka, Japan.</title>
        <authorList>
            <person name="Abe R."/>
            <person name="Akeda Y."/>
            <person name="Sugawara Y."/>
            <person name="Yamamoto N."/>
            <person name="Tomono K."/>
            <person name="Takeuchi D."/>
            <person name="Kawahara R."/>
            <person name="Hamada S."/>
        </authorList>
    </citation>
    <scope>NUCLEOTIDE SEQUENCE [LARGE SCALE GENOMIC DNA]</scope>
    <source>
        <strain evidence="15 16">E300</strain>
    </source>
</reference>
<dbReference type="EMBL" id="AP022360">
    <property type="protein sequence ID" value="BBU85593.1"/>
    <property type="molecule type" value="Genomic_DNA"/>
</dbReference>
<sequence length="146" mass="15849">MDEKTLADAAQLASLADETPEGRSIVILAKQRFNLRERDVQSLHATFVPFTAQSRMSGINIDNRMIRKGSVDAIRRHVEANGGHFPADVDQKVDQVARQGATPLVVVEGSRVLGVIALKDIVKGESCGESVLKSASPSCVKWALKR</sequence>
<organism evidence="15 16">
    <name type="scientific">Escherichia coli</name>
    <dbReference type="NCBI Taxonomy" id="562"/>
    <lineage>
        <taxon>Bacteria</taxon>
        <taxon>Pseudomonadati</taxon>
        <taxon>Pseudomonadota</taxon>
        <taxon>Gammaproteobacteria</taxon>
        <taxon>Enterobacterales</taxon>
        <taxon>Enterobacteriaceae</taxon>
        <taxon>Escherichia</taxon>
    </lineage>
</organism>
<evidence type="ECO:0000256" key="12">
    <source>
        <dbReference type="ARBA" id="ARBA00022989"/>
    </source>
</evidence>
<evidence type="ECO:0000256" key="2">
    <source>
        <dbReference type="ARBA" id="ARBA00022475"/>
    </source>
</evidence>
<protein>
    <submittedName>
        <fullName evidence="15">Uncharacterized protein</fullName>
    </submittedName>
</protein>
<dbReference type="GO" id="GO:0008556">
    <property type="term" value="F:P-type potassium transmembrane transporter activity"/>
    <property type="evidence" value="ECO:0007669"/>
    <property type="project" value="InterPro"/>
</dbReference>
<keyword evidence="11" id="KW-1278">Translocase</keyword>
<proteinExistence type="predicted"/>
<dbReference type="PANTHER" id="PTHR43743:SF1">
    <property type="entry name" value="POTASSIUM-TRANSPORTING ATPASE ATP-BINDING SUBUNIT"/>
    <property type="match status" value="1"/>
</dbReference>
<accession>A0A8S0G0L3</accession>
<keyword evidence="1" id="KW-0813">Transport</keyword>
<evidence type="ECO:0000256" key="6">
    <source>
        <dbReference type="ARBA" id="ARBA00022723"/>
    </source>
</evidence>
<keyword evidence="8" id="KW-0067">ATP-binding</keyword>
<keyword evidence="13" id="KW-0406">Ion transport</keyword>
<evidence type="ECO:0000256" key="5">
    <source>
        <dbReference type="ARBA" id="ARBA00022692"/>
    </source>
</evidence>
<evidence type="ECO:0000256" key="1">
    <source>
        <dbReference type="ARBA" id="ARBA00022448"/>
    </source>
</evidence>
<keyword evidence="7" id="KW-0547">Nucleotide-binding</keyword>
<dbReference type="Gene3D" id="3.40.1110.10">
    <property type="entry name" value="Calcium-transporting ATPase, cytoplasmic domain N"/>
    <property type="match status" value="1"/>
</dbReference>
<keyword evidence="3" id="KW-0633">Potassium transport</keyword>
<name>A0A8S0G0L3_ECOLX</name>
<keyword evidence="5" id="KW-0812">Transmembrane</keyword>
<dbReference type="AlphaFoldDB" id="A0A8S0G0L3"/>
<evidence type="ECO:0000256" key="7">
    <source>
        <dbReference type="ARBA" id="ARBA00022741"/>
    </source>
</evidence>
<dbReference type="GO" id="GO:0005524">
    <property type="term" value="F:ATP binding"/>
    <property type="evidence" value="ECO:0007669"/>
    <property type="project" value="UniProtKB-KW"/>
</dbReference>
<evidence type="ECO:0000256" key="11">
    <source>
        <dbReference type="ARBA" id="ARBA00022967"/>
    </source>
</evidence>
<keyword evidence="4" id="KW-0597">Phosphoprotein</keyword>
<dbReference type="InterPro" id="IPR006391">
    <property type="entry name" value="P-type_ATPase_bsu_IA"/>
</dbReference>
<keyword evidence="2" id="KW-1003">Cell membrane</keyword>
<gene>
    <name evidence="15" type="ORF">EIMP300_69930</name>
</gene>
<dbReference type="GO" id="GO:0016020">
    <property type="term" value="C:membrane"/>
    <property type="evidence" value="ECO:0007669"/>
    <property type="project" value="InterPro"/>
</dbReference>
<dbReference type="PANTHER" id="PTHR43743">
    <property type="entry name" value="POTASSIUM-TRANSPORTING ATPASE ATP-BINDING SUBUNIT"/>
    <property type="match status" value="1"/>
</dbReference>
<dbReference type="FunFam" id="3.40.1110.10:FF:000007">
    <property type="entry name" value="Potassium-transporting ATPase ATP-binding subunit"/>
    <property type="match status" value="1"/>
</dbReference>
<keyword evidence="12" id="KW-1133">Transmembrane helix</keyword>
<keyword evidence="14" id="KW-0472">Membrane</keyword>
<evidence type="ECO:0000256" key="4">
    <source>
        <dbReference type="ARBA" id="ARBA00022553"/>
    </source>
</evidence>
<evidence type="ECO:0000256" key="10">
    <source>
        <dbReference type="ARBA" id="ARBA00022958"/>
    </source>
</evidence>
<evidence type="ECO:0000313" key="16">
    <source>
        <dbReference type="Proteomes" id="UP000467488"/>
    </source>
</evidence>
<keyword evidence="9" id="KW-0460">Magnesium</keyword>
<dbReference type="Proteomes" id="UP000467488">
    <property type="component" value="Chromosome"/>
</dbReference>
<keyword evidence="6" id="KW-0479">Metal-binding</keyword>
<keyword evidence="10" id="KW-0630">Potassium</keyword>